<evidence type="ECO:0000313" key="3">
    <source>
        <dbReference type="EMBL" id="CAD6189759.1"/>
    </source>
</evidence>
<dbReference type="AlphaFoldDB" id="A0A8S1H1X0"/>
<keyword evidence="4" id="KW-1185">Reference proteome</keyword>
<proteinExistence type="predicted"/>
<reference evidence="3" key="1">
    <citation type="submission" date="2020-10" db="EMBL/GenBank/DDBJ databases">
        <authorList>
            <person name="Kikuchi T."/>
        </authorList>
    </citation>
    <scope>NUCLEOTIDE SEQUENCE</scope>
    <source>
        <strain evidence="3">NKZ352</strain>
    </source>
</reference>
<dbReference type="PROSITE" id="PS51029">
    <property type="entry name" value="MADF"/>
    <property type="match status" value="1"/>
</dbReference>
<dbReference type="PANTHER" id="PTHR12243">
    <property type="entry name" value="MADF DOMAIN TRANSCRIPTION FACTOR"/>
    <property type="match status" value="1"/>
</dbReference>
<gene>
    <name evidence="3" type="ORF">CAUJ_LOCUS5678</name>
</gene>
<evidence type="ECO:0000256" key="1">
    <source>
        <dbReference type="SAM" id="MobiDB-lite"/>
    </source>
</evidence>
<dbReference type="GO" id="GO:0005634">
    <property type="term" value="C:nucleus"/>
    <property type="evidence" value="ECO:0007669"/>
    <property type="project" value="TreeGrafter"/>
</dbReference>
<sequence length="291" mass="33198">MAQWTDPSRSFLIHAVRVKKVLWDKDMATDAQCKAAKVVAFQEVTDDLNAAFPSTTKFSCEDVRSQWKNLKDTFVRKLRWVSEGKYTDDPLKEPTWKFYRMLSFLDEKELKRVSSGADTTFDLQMQRENDHTLHLVKNELHHLNQYDNSNHSATSEEQMLQMFVQQSYPPEKPSASSVSPPSPALPPVSNSTPCSETICAKPSYTNGTHGGNLSNGNSGLDDDDEPRRKRVYSRRMAMQNGNHQDEFDLFGACVAAQLKRLCDENSRSAALRLQKRLSDVIYESQIELLER</sequence>
<dbReference type="EMBL" id="CAJGYM010000012">
    <property type="protein sequence ID" value="CAD6189759.1"/>
    <property type="molecule type" value="Genomic_DNA"/>
</dbReference>
<protein>
    <recommendedName>
        <fullName evidence="2">MADF domain-containing protein</fullName>
    </recommendedName>
</protein>
<evidence type="ECO:0000259" key="2">
    <source>
        <dbReference type="PROSITE" id="PS51029"/>
    </source>
</evidence>
<name>A0A8S1H1X0_9PELO</name>
<organism evidence="3 4">
    <name type="scientific">Caenorhabditis auriculariae</name>
    <dbReference type="NCBI Taxonomy" id="2777116"/>
    <lineage>
        <taxon>Eukaryota</taxon>
        <taxon>Metazoa</taxon>
        <taxon>Ecdysozoa</taxon>
        <taxon>Nematoda</taxon>
        <taxon>Chromadorea</taxon>
        <taxon>Rhabditida</taxon>
        <taxon>Rhabditina</taxon>
        <taxon>Rhabditomorpha</taxon>
        <taxon>Rhabditoidea</taxon>
        <taxon>Rhabditidae</taxon>
        <taxon>Peloderinae</taxon>
        <taxon>Caenorhabditis</taxon>
    </lineage>
</organism>
<feature type="domain" description="MADF" evidence="2">
    <location>
        <begin position="11"/>
        <end position="110"/>
    </location>
</feature>
<dbReference type="InterPro" id="IPR006578">
    <property type="entry name" value="MADF-dom"/>
</dbReference>
<dbReference type="SMART" id="SM00595">
    <property type="entry name" value="MADF"/>
    <property type="match status" value="1"/>
</dbReference>
<dbReference type="InterPro" id="IPR039353">
    <property type="entry name" value="TF_Adf1"/>
</dbReference>
<dbReference type="GO" id="GO:0006357">
    <property type="term" value="P:regulation of transcription by RNA polymerase II"/>
    <property type="evidence" value="ECO:0007669"/>
    <property type="project" value="TreeGrafter"/>
</dbReference>
<dbReference type="Proteomes" id="UP000835052">
    <property type="component" value="Unassembled WGS sequence"/>
</dbReference>
<feature type="region of interest" description="Disordered" evidence="1">
    <location>
        <begin position="167"/>
        <end position="227"/>
    </location>
</feature>
<dbReference type="Pfam" id="PF10545">
    <property type="entry name" value="MADF_DNA_bdg"/>
    <property type="match status" value="1"/>
</dbReference>
<dbReference type="OrthoDB" id="5876908at2759"/>
<evidence type="ECO:0000313" key="4">
    <source>
        <dbReference type="Proteomes" id="UP000835052"/>
    </source>
</evidence>
<comment type="caution">
    <text evidence="3">The sequence shown here is derived from an EMBL/GenBank/DDBJ whole genome shotgun (WGS) entry which is preliminary data.</text>
</comment>
<dbReference type="PANTHER" id="PTHR12243:SF67">
    <property type="entry name" value="COREPRESSOR OF PANGOLIN, ISOFORM A-RELATED"/>
    <property type="match status" value="1"/>
</dbReference>
<dbReference type="GO" id="GO:0005667">
    <property type="term" value="C:transcription regulator complex"/>
    <property type="evidence" value="ECO:0007669"/>
    <property type="project" value="TreeGrafter"/>
</dbReference>
<accession>A0A8S1H1X0</accession>